<dbReference type="EC" id="3.1.1.-" evidence="7"/>
<evidence type="ECO:0000256" key="3">
    <source>
        <dbReference type="ARBA" id="ARBA00022801"/>
    </source>
</evidence>
<keyword evidence="5 7" id="KW-0443">Lipid metabolism</keyword>
<dbReference type="EMBL" id="KQ429283">
    <property type="protein sequence ID" value="KOF65510.1"/>
    <property type="molecule type" value="Genomic_DNA"/>
</dbReference>
<sequence length="181" mass="19688">MRSRQAISSLALLQLVALTTVAATWTAVNSQVAYDYAYVTFEGGDYKIHEGQPNPNDKWVAKGRFNNKINETGWSYLWVETNPKGNNDSTQAYAAGLVEGNLTSPLIRLSGKNSWEGQCQNLSSTYCSKMTKFLIRNLIWMKEMIQEKAKTNPFWHMVSLCGVVVVVGGGSGGVGDGGGAG</sequence>
<dbReference type="PANTHER" id="PTHR12370">
    <property type="entry name" value="PHOSPHOLIPASE B-RELATED"/>
    <property type="match status" value="1"/>
</dbReference>
<reference evidence="8" key="1">
    <citation type="submission" date="2015-07" db="EMBL/GenBank/DDBJ databases">
        <title>MeaNS - Measles Nucleotide Surveillance Program.</title>
        <authorList>
            <person name="Tran T."/>
            <person name="Druce J."/>
        </authorList>
    </citation>
    <scope>NUCLEOTIDE SEQUENCE</scope>
    <source>
        <strain evidence="8">UCB-OBI-ISO-001</strain>
        <tissue evidence="8">Gonad</tissue>
    </source>
</reference>
<evidence type="ECO:0000256" key="5">
    <source>
        <dbReference type="ARBA" id="ARBA00023098"/>
    </source>
</evidence>
<name>A0A0L8FM67_OCTBM</name>
<dbReference type="AlphaFoldDB" id="A0A0L8FM67"/>
<comment type="function">
    <text evidence="7">Putative phospholipase.</text>
</comment>
<evidence type="ECO:0000313" key="8">
    <source>
        <dbReference type="EMBL" id="KOF65510.1"/>
    </source>
</evidence>
<dbReference type="OrthoDB" id="443524at2759"/>
<keyword evidence="4 7" id="KW-0442">Lipid degradation</keyword>
<evidence type="ECO:0000256" key="7">
    <source>
        <dbReference type="RuleBase" id="RU364138"/>
    </source>
</evidence>
<accession>A0A0L8FM67</accession>
<keyword evidence="2 7" id="KW-0732">Signal</keyword>
<dbReference type="Pfam" id="PF04916">
    <property type="entry name" value="Phospholip_B"/>
    <property type="match status" value="1"/>
</dbReference>
<evidence type="ECO:0000256" key="4">
    <source>
        <dbReference type="ARBA" id="ARBA00022963"/>
    </source>
</evidence>
<evidence type="ECO:0000256" key="1">
    <source>
        <dbReference type="ARBA" id="ARBA00007835"/>
    </source>
</evidence>
<evidence type="ECO:0000256" key="6">
    <source>
        <dbReference type="ARBA" id="ARBA00023180"/>
    </source>
</evidence>
<organism evidence="8">
    <name type="scientific">Octopus bimaculoides</name>
    <name type="common">California two-spotted octopus</name>
    <dbReference type="NCBI Taxonomy" id="37653"/>
    <lineage>
        <taxon>Eukaryota</taxon>
        <taxon>Metazoa</taxon>
        <taxon>Spiralia</taxon>
        <taxon>Lophotrochozoa</taxon>
        <taxon>Mollusca</taxon>
        <taxon>Cephalopoda</taxon>
        <taxon>Coleoidea</taxon>
        <taxon>Octopodiformes</taxon>
        <taxon>Octopoda</taxon>
        <taxon>Incirrata</taxon>
        <taxon>Octopodidae</taxon>
        <taxon>Octopus</taxon>
    </lineage>
</organism>
<proteinExistence type="inferred from homology"/>
<keyword evidence="6" id="KW-0325">Glycoprotein</keyword>
<dbReference type="GO" id="GO:0004620">
    <property type="term" value="F:phospholipase activity"/>
    <property type="evidence" value="ECO:0007669"/>
    <property type="project" value="InterPro"/>
</dbReference>
<dbReference type="Gene3D" id="2.10.70.60">
    <property type="entry name" value="Phospholipase B-like, domain 1"/>
    <property type="match status" value="1"/>
</dbReference>
<feature type="non-terminal residue" evidence="8">
    <location>
        <position position="181"/>
    </location>
</feature>
<dbReference type="InterPro" id="IPR043040">
    <property type="entry name" value="PLipase_B-like_dom1"/>
</dbReference>
<gene>
    <name evidence="8" type="ORF">OCBIM_22015348mg</name>
</gene>
<dbReference type="InterPro" id="IPR043041">
    <property type="entry name" value="PLipase_B-like_dom2"/>
</dbReference>
<dbReference type="GO" id="GO:0005576">
    <property type="term" value="C:extracellular region"/>
    <property type="evidence" value="ECO:0007669"/>
    <property type="project" value="TreeGrafter"/>
</dbReference>
<dbReference type="Gene3D" id="1.10.439.20">
    <property type="entry name" value="Phospholipase B-like, domain 2"/>
    <property type="match status" value="1"/>
</dbReference>
<feature type="chain" id="PRO_5011332951" description="Phospholipase B-like" evidence="7">
    <location>
        <begin position="24"/>
        <end position="181"/>
    </location>
</feature>
<comment type="similarity">
    <text evidence="1 7">Belongs to the phospholipase B-like family.</text>
</comment>
<evidence type="ECO:0000256" key="2">
    <source>
        <dbReference type="ARBA" id="ARBA00022729"/>
    </source>
</evidence>
<dbReference type="GO" id="GO:0009395">
    <property type="term" value="P:phospholipid catabolic process"/>
    <property type="evidence" value="ECO:0007669"/>
    <property type="project" value="TreeGrafter"/>
</dbReference>
<feature type="signal peptide" evidence="7">
    <location>
        <begin position="1"/>
        <end position="23"/>
    </location>
</feature>
<dbReference type="InterPro" id="IPR007000">
    <property type="entry name" value="PLipase_B-like"/>
</dbReference>
<keyword evidence="3 7" id="KW-0378">Hydrolase</keyword>
<dbReference type="PANTHER" id="PTHR12370:SF3">
    <property type="entry name" value="PHOSPHOLIPASE B-LIKE 2-RELATED"/>
    <property type="match status" value="1"/>
</dbReference>
<protein>
    <recommendedName>
        <fullName evidence="7">Phospholipase B-like</fullName>
        <ecNumber evidence="7">3.1.1.-</ecNumber>
    </recommendedName>
</protein>